<dbReference type="PROSITE" id="PS50109">
    <property type="entry name" value="HIS_KIN"/>
    <property type="match status" value="1"/>
</dbReference>
<evidence type="ECO:0000256" key="5">
    <source>
        <dbReference type="ARBA" id="ARBA00022553"/>
    </source>
</evidence>
<dbReference type="CDD" id="cd00082">
    <property type="entry name" value="HisKA"/>
    <property type="match status" value="1"/>
</dbReference>
<dbReference type="CDD" id="cd00075">
    <property type="entry name" value="HATPase"/>
    <property type="match status" value="1"/>
</dbReference>
<dbReference type="InterPro" id="IPR050980">
    <property type="entry name" value="2C_sensor_his_kinase"/>
</dbReference>
<dbReference type="SUPFAM" id="SSF47384">
    <property type="entry name" value="Homodimeric domain of signal transducing histidine kinase"/>
    <property type="match status" value="1"/>
</dbReference>
<feature type="transmembrane region" description="Helical" evidence="10">
    <location>
        <begin position="25"/>
        <end position="46"/>
    </location>
</feature>
<protein>
    <recommendedName>
        <fullName evidence="3">histidine kinase</fullName>
        <ecNumber evidence="3">2.7.13.3</ecNumber>
    </recommendedName>
</protein>
<dbReference type="InterPro" id="IPR005467">
    <property type="entry name" value="His_kinase_dom"/>
</dbReference>
<comment type="catalytic activity">
    <reaction evidence="1">
        <text>ATP + protein L-histidine = ADP + protein N-phospho-L-histidine.</text>
        <dbReference type="EC" id="2.7.13.3"/>
    </reaction>
</comment>
<dbReference type="PATRIC" id="fig|1280953.3.peg.1046"/>
<reference evidence="13 14" key="1">
    <citation type="journal article" date="2014" name="Antonie Van Leeuwenhoek">
        <title>Hyphomonas beringensis sp. nov. and Hyphomonas chukchiensis sp. nov., isolated from surface seawater of the Bering Sea and Chukchi Sea.</title>
        <authorList>
            <person name="Li C."/>
            <person name="Lai Q."/>
            <person name="Li G."/>
            <person name="Dong C."/>
            <person name="Wang J."/>
            <person name="Liao Y."/>
            <person name="Shao Z."/>
        </authorList>
    </citation>
    <scope>NUCLEOTIDE SEQUENCE [LARGE SCALE GENOMIC DNA]</scope>
    <source>
        <strain evidence="13 14">SCH89</strain>
    </source>
</reference>
<dbReference type="InterPro" id="IPR003661">
    <property type="entry name" value="HisK_dim/P_dom"/>
</dbReference>
<sequence length="476" mass="51095">MSDETRPALARDLPAPALSRWFESLSFRLFALTLGSVLLVESLIFVPSASGFRNSWLNERVQAARTAALALDASPSRNVSDELSDQLLMSAEVLAVTEIEDDMRFQLLPAQQPVEGETHNIDMRGSTMMGRSFAALGAFFAPSDRILVIQADGSAPGRVLEIVVPQAPLKAAISAYARRVASLSLLIALVAAGIIYVMLHLLVVRPMRRVTLSAEQFRDDPGAWSRRLPPTRRRDEIGRAQNALADMEETVATSFRNKTHLAELGTAVAKINHDLRNSLASAQLVSDVLASSEDPRVQKAAPRLERALERAITLATETLDYGKATPTPPRMEAVILRAVLDEAAAEALGAHPDIVWENNVPAGLQIQADADHMHRITSNLVRNAAEAMTPRVEGPSRIVASLGPDGLDFTDNGPGIPDSARDNLFRPFAGSARRGGTGLGLVIARELAQGMGGSLVLAETGPDGTVFRLRLPGLGA</sequence>
<keyword evidence="10" id="KW-0812">Transmembrane</keyword>
<dbReference type="InterPro" id="IPR036890">
    <property type="entry name" value="HATPase_C_sf"/>
</dbReference>
<dbReference type="InterPro" id="IPR003594">
    <property type="entry name" value="HATPase_dom"/>
</dbReference>
<feature type="transmembrane region" description="Helical" evidence="10">
    <location>
        <begin position="180"/>
        <end position="203"/>
    </location>
</feature>
<dbReference type="EC" id="2.7.13.3" evidence="3"/>
<keyword evidence="6" id="KW-0808">Transferase</keyword>
<evidence type="ECO:0000259" key="12">
    <source>
        <dbReference type="PROSITE" id="PS50885"/>
    </source>
</evidence>
<evidence type="ECO:0000313" key="13">
    <source>
        <dbReference type="EMBL" id="KDA03522.1"/>
    </source>
</evidence>
<dbReference type="AlphaFoldDB" id="A0A059G9J5"/>
<dbReference type="SUPFAM" id="SSF55874">
    <property type="entry name" value="ATPase domain of HSP90 chaperone/DNA topoisomerase II/histidine kinase"/>
    <property type="match status" value="1"/>
</dbReference>
<evidence type="ECO:0000256" key="4">
    <source>
        <dbReference type="ARBA" id="ARBA00022475"/>
    </source>
</evidence>
<keyword evidence="4" id="KW-1003">Cell membrane</keyword>
<dbReference type="GO" id="GO:0005524">
    <property type="term" value="F:ATP binding"/>
    <property type="evidence" value="ECO:0007669"/>
    <property type="project" value="UniProtKB-KW"/>
</dbReference>
<proteinExistence type="predicted"/>
<dbReference type="PANTHER" id="PTHR44936:SF10">
    <property type="entry name" value="SENSOR PROTEIN RSTB"/>
    <property type="match status" value="1"/>
</dbReference>
<evidence type="ECO:0000256" key="10">
    <source>
        <dbReference type="SAM" id="Phobius"/>
    </source>
</evidence>
<dbReference type="EMBL" id="ARYL01000005">
    <property type="protein sequence ID" value="KDA03522.1"/>
    <property type="molecule type" value="Genomic_DNA"/>
</dbReference>
<dbReference type="RefSeq" id="WP_241766902.1">
    <property type="nucleotide sequence ID" value="NZ_ARYL01000005.1"/>
</dbReference>
<dbReference type="PRINTS" id="PR00344">
    <property type="entry name" value="BCTRLSENSOR"/>
</dbReference>
<dbReference type="PROSITE" id="PS50885">
    <property type="entry name" value="HAMP"/>
    <property type="match status" value="1"/>
</dbReference>
<dbReference type="Gene3D" id="1.10.287.130">
    <property type="match status" value="1"/>
</dbReference>
<evidence type="ECO:0000256" key="7">
    <source>
        <dbReference type="ARBA" id="ARBA00022741"/>
    </source>
</evidence>
<name>A0A059G9J5_9PROT</name>
<feature type="domain" description="Histidine kinase" evidence="11">
    <location>
        <begin position="270"/>
        <end position="475"/>
    </location>
</feature>
<dbReference type="InterPro" id="IPR003660">
    <property type="entry name" value="HAMP_dom"/>
</dbReference>
<evidence type="ECO:0000259" key="11">
    <source>
        <dbReference type="PROSITE" id="PS50109"/>
    </source>
</evidence>
<dbReference type="Pfam" id="PF02518">
    <property type="entry name" value="HATPase_c"/>
    <property type="match status" value="1"/>
</dbReference>
<dbReference type="GO" id="GO:0005886">
    <property type="term" value="C:plasma membrane"/>
    <property type="evidence" value="ECO:0007669"/>
    <property type="project" value="UniProtKB-SubCell"/>
</dbReference>
<keyword evidence="7" id="KW-0547">Nucleotide-binding</keyword>
<evidence type="ECO:0000256" key="2">
    <source>
        <dbReference type="ARBA" id="ARBA00004651"/>
    </source>
</evidence>
<dbReference type="InterPro" id="IPR036097">
    <property type="entry name" value="HisK_dim/P_sf"/>
</dbReference>
<evidence type="ECO:0000313" key="14">
    <source>
        <dbReference type="Proteomes" id="UP000024942"/>
    </source>
</evidence>
<dbReference type="Proteomes" id="UP000024942">
    <property type="component" value="Unassembled WGS sequence"/>
</dbReference>
<organism evidence="13 14">
    <name type="scientific">Hyphomonas oceanitis SCH89</name>
    <dbReference type="NCBI Taxonomy" id="1280953"/>
    <lineage>
        <taxon>Bacteria</taxon>
        <taxon>Pseudomonadati</taxon>
        <taxon>Pseudomonadota</taxon>
        <taxon>Alphaproteobacteria</taxon>
        <taxon>Hyphomonadales</taxon>
        <taxon>Hyphomonadaceae</taxon>
        <taxon>Hyphomonas</taxon>
    </lineage>
</organism>
<keyword evidence="14" id="KW-1185">Reference proteome</keyword>
<evidence type="ECO:0000256" key="8">
    <source>
        <dbReference type="ARBA" id="ARBA00022777"/>
    </source>
</evidence>
<keyword evidence="10" id="KW-0472">Membrane</keyword>
<feature type="domain" description="HAMP" evidence="12">
    <location>
        <begin position="201"/>
        <end position="256"/>
    </location>
</feature>
<dbReference type="Gene3D" id="3.30.565.10">
    <property type="entry name" value="Histidine kinase-like ATPase, C-terminal domain"/>
    <property type="match status" value="1"/>
</dbReference>
<dbReference type="InterPro" id="IPR004358">
    <property type="entry name" value="Sig_transdc_His_kin-like_C"/>
</dbReference>
<comment type="subcellular location">
    <subcellularLocation>
        <location evidence="2">Cell membrane</location>
        <topology evidence="2">Multi-pass membrane protein</topology>
    </subcellularLocation>
</comment>
<keyword evidence="5" id="KW-0597">Phosphoprotein</keyword>
<keyword evidence="10" id="KW-1133">Transmembrane helix</keyword>
<evidence type="ECO:0000256" key="9">
    <source>
        <dbReference type="ARBA" id="ARBA00022840"/>
    </source>
</evidence>
<dbReference type="PANTHER" id="PTHR44936">
    <property type="entry name" value="SENSOR PROTEIN CREC"/>
    <property type="match status" value="1"/>
</dbReference>
<keyword evidence="9" id="KW-0067">ATP-binding</keyword>
<evidence type="ECO:0000256" key="1">
    <source>
        <dbReference type="ARBA" id="ARBA00000085"/>
    </source>
</evidence>
<keyword evidence="8 13" id="KW-0418">Kinase</keyword>
<dbReference type="GO" id="GO:0000155">
    <property type="term" value="F:phosphorelay sensor kinase activity"/>
    <property type="evidence" value="ECO:0007669"/>
    <property type="project" value="InterPro"/>
</dbReference>
<dbReference type="STRING" id="1280953.HOC_05194"/>
<evidence type="ECO:0000256" key="3">
    <source>
        <dbReference type="ARBA" id="ARBA00012438"/>
    </source>
</evidence>
<dbReference type="SMART" id="SM00388">
    <property type="entry name" value="HisKA"/>
    <property type="match status" value="1"/>
</dbReference>
<dbReference type="SMART" id="SM00387">
    <property type="entry name" value="HATPase_c"/>
    <property type="match status" value="1"/>
</dbReference>
<dbReference type="eggNOG" id="COG4191">
    <property type="taxonomic scope" value="Bacteria"/>
</dbReference>
<accession>A0A059G9J5</accession>
<gene>
    <name evidence="13" type="ORF">HOC_05194</name>
</gene>
<evidence type="ECO:0000256" key="6">
    <source>
        <dbReference type="ARBA" id="ARBA00022679"/>
    </source>
</evidence>
<comment type="caution">
    <text evidence="13">The sequence shown here is derived from an EMBL/GenBank/DDBJ whole genome shotgun (WGS) entry which is preliminary data.</text>
</comment>